<keyword evidence="2" id="KW-1185">Reference proteome</keyword>
<reference evidence="1" key="1">
    <citation type="journal article" date="2020" name="Stud. Mycol.">
        <title>101 Dothideomycetes genomes: a test case for predicting lifestyles and emergence of pathogens.</title>
        <authorList>
            <person name="Haridas S."/>
            <person name="Albert R."/>
            <person name="Binder M."/>
            <person name="Bloem J."/>
            <person name="Labutti K."/>
            <person name="Salamov A."/>
            <person name="Andreopoulos B."/>
            <person name="Baker S."/>
            <person name="Barry K."/>
            <person name="Bills G."/>
            <person name="Bluhm B."/>
            <person name="Cannon C."/>
            <person name="Castanera R."/>
            <person name="Culley D."/>
            <person name="Daum C."/>
            <person name="Ezra D."/>
            <person name="Gonzalez J."/>
            <person name="Henrissat B."/>
            <person name="Kuo A."/>
            <person name="Liang C."/>
            <person name="Lipzen A."/>
            <person name="Lutzoni F."/>
            <person name="Magnuson J."/>
            <person name="Mondo S."/>
            <person name="Nolan M."/>
            <person name="Ohm R."/>
            <person name="Pangilinan J."/>
            <person name="Park H.-J."/>
            <person name="Ramirez L."/>
            <person name="Alfaro M."/>
            <person name="Sun H."/>
            <person name="Tritt A."/>
            <person name="Yoshinaga Y."/>
            <person name="Zwiers L.-H."/>
            <person name="Turgeon B."/>
            <person name="Goodwin S."/>
            <person name="Spatafora J."/>
            <person name="Crous P."/>
            <person name="Grigoriev I."/>
        </authorList>
    </citation>
    <scope>NUCLEOTIDE SEQUENCE</scope>
    <source>
        <strain evidence="1">CBS 123094</strain>
    </source>
</reference>
<evidence type="ECO:0000313" key="2">
    <source>
        <dbReference type="Proteomes" id="UP000799779"/>
    </source>
</evidence>
<dbReference type="Proteomes" id="UP000799779">
    <property type="component" value="Unassembled WGS sequence"/>
</dbReference>
<sequence length="113" mass="12295">VSFNAIIAKRVINTIVKDGKSLTVSVATETTLWKRTDSAAEAVGGVLEKSLAKCETPLPTDTKEVCSREAYHTSEADKREHLTCVCFNSKGEGTSVHIPVKEQRRISLSCKST</sequence>
<dbReference type="OrthoDB" id="3827601at2759"/>
<evidence type="ECO:0000313" key="1">
    <source>
        <dbReference type="EMBL" id="KAF1994054.1"/>
    </source>
</evidence>
<protein>
    <submittedName>
        <fullName evidence="1">Uncharacterized protein</fullName>
    </submittedName>
</protein>
<feature type="non-terminal residue" evidence="1">
    <location>
        <position position="1"/>
    </location>
</feature>
<dbReference type="AlphaFoldDB" id="A0A6A5VYI1"/>
<name>A0A6A5VYI1_9PLEO</name>
<dbReference type="EMBL" id="ML977674">
    <property type="protein sequence ID" value="KAF1994054.1"/>
    <property type="molecule type" value="Genomic_DNA"/>
</dbReference>
<organism evidence="1 2">
    <name type="scientific">Amniculicola lignicola CBS 123094</name>
    <dbReference type="NCBI Taxonomy" id="1392246"/>
    <lineage>
        <taxon>Eukaryota</taxon>
        <taxon>Fungi</taxon>
        <taxon>Dikarya</taxon>
        <taxon>Ascomycota</taxon>
        <taxon>Pezizomycotina</taxon>
        <taxon>Dothideomycetes</taxon>
        <taxon>Pleosporomycetidae</taxon>
        <taxon>Pleosporales</taxon>
        <taxon>Amniculicolaceae</taxon>
        <taxon>Amniculicola</taxon>
    </lineage>
</organism>
<proteinExistence type="predicted"/>
<accession>A0A6A5VYI1</accession>
<gene>
    <name evidence="1" type="ORF">P154DRAFT_448636</name>
</gene>